<keyword evidence="4" id="KW-1185">Reference proteome</keyword>
<evidence type="ECO:0000313" key="4">
    <source>
        <dbReference type="Proteomes" id="UP001144372"/>
    </source>
</evidence>
<dbReference type="Proteomes" id="UP001144372">
    <property type="component" value="Unassembled WGS sequence"/>
</dbReference>
<accession>A0A9W6FS14</accession>
<name>A0A9W6FS14_9BACT</name>
<organism evidence="3 4">
    <name type="scientific">Desulforhabdus amnigena</name>
    <dbReference type="NCBI Taxonomy" id="40218"/>
    <lineage>
        <taxon>Bacteria</taxon>
        <taxon>Pseudomonadati</taxon>
        <taxon>Thermodesulfobacteriota</taxon>
        <taxon>Syntrophobacteria</taxon>
        <taxon>Syntrophobacterales</taxon>
        <taxon>Syntrophobacteraceae</taxon>
        <taxon>Desulforhabdus</taxon>
    </lineage>
</organism>
<dbReference type="InterPro" id="IPR007831">
    <property type="entry name" value="T2SS_GspE_N"/>
</dbReference>
<feature type="transmembrane region" description="Helical" evidence="1">
    <location>
        <begin position="502"/>
        <end position="524"/>
    </location>
</feature>
<comment type="caution">
    <text evidence="3">The sequence shown here is derived from an EMBL/GenBank/DDBJ whole genome shotgun (WGS) entry which is preliminary data.</text>
</comment>
<evidence type="ECO:0000256" key="1">
    <source>
        <dbReference type="SAM" id="Phobius"/>
    </source>
</evidence>
<keyword evidence="1" id="KW-0472">Membrane</keyword>
<proteinExistence type="predicted"/>
<feature type="domain" description="Type II secretion system protein GspE N-terminal" evidence="2">
    <location>
        <begin position="75"/>
        <end position="157"/>
    </location>
</feature>
<dbReference type="AlphaFoldDB" id="A0A9W6FS14"/>
<dbReference type="Pfam" id="PF05157">
    <property type="entry name" value="MshEN"/>
    <property type="match status" value="1"/>
</dbReference>
<dbReference type="RefSeq" id="WP_281793379.1">
    <property type="nucleotide sequence ID" value="NZ_BSDR01000001.1"/>
</dbReference>
<feature type="transmembrane region" description="Helical" evidence="1">
    <location>
        <begin position="202"/>
        <end position="223"/>
    </location>
</feature>
<sequence>MAYGRITEGELTGKLQVFRVEDSMFQRLVDRGVLTGVELEEISRISRSPAEQVERLLLTKGIPKHHILHCLSSHYRLPFIEYDEKLTVPENLSAQVDFNELKKRLWCPLGVRAGTAKVVIFNPAEKSLLEAIKRILRVDTLKLVVALPSDIIRILENSGDINPGFPDSAGRTRLAKLRTWLANERVLLAQYRTTLSKGRTGLAFIRTGVAFISIGLVLLRIFGIGFLTILEALLIVGGVIMAVDGVYWYLPARKINKNRIDYTGTEPTFGTTILQLGYSGETPTFRRTPPVEGAEKLRSLWNRLSPVMKRRFLAIDRTDLAEERTILANYRTRMARARTGLAFTRTGVSFIGLGIGLFRQFHAGPWSLFDALLILSGALMVLEGFHWYVPGRKAGDESFKAVQNMRNRTSIWEFMFPPLHRQVNSDHPSPPLFLNRDHALGIWGTTGLALERTLIADRRNVKSRLRTIMARSRTGMAFIRTGSSIFSVGMVLLVYFGLGSTIWTLCNLVLLVIGLAFIADGLYWHIPAERMKEEFSYCLGDMEIVFVDYAKPSTTWRKVEFSHDDL</sequence>
<feature type="transmembrane region" description="Helical" evidence="1">
    <location>
        <begin position="340"/>
        <end position="359"/>
    </location>
</feature>
<evidence type="ECO:0000259" key="2">
    <source>
        <dbReference type="Pfam" id="PF05157"/>
    </source>
</evidence>
<dbReference type="SUPFAM" id="SSF160246">
    <property type="entry name" value="EspE N-terminal domain-like"/>
    <property type="match status" value="1"/>
</dbReference>
<gene>
    <name evidence="3" type="ORF">DAMNIGENAA_15450</name>
</gene>
<dbReference type="InterPro" id="IPR037257">
    <property type="entry name" value="T2SS_E_N_sf"/>
</dbReference>
<dbReference type="EMBL" id="BSDR01000001">
    <property type="protein sequence ID" value="GLI34112.1"/>
    <property type="molecule type" value="Genomic_DNA"/>
</dbReference>
<evidence type="ECO:0000313" key="3">
    <source>
        <dbReference type="EMBL" id="GLI34112.1"/>
    </source>
</evidence>
<protein>
    <recommendedName>
        <fullName evidence="2">Type II secretion system protein GspE N-terminal domain-containing protein</fullName>
    </recommendedName>
</protein>
<keyword evidence="1" id="KW-0812">Transmembrane</keyword>
<feature type="transmembrane region" description="Helical" evidence="1">
    <location>
        <begin position="229"/>
        <end position="250"/>
    </location>
</feature>
<feature type="transmembrane region" description="Helical" evidence="1">
    <location>
        <begin position="477"/>
        <end position="496"/>
    </location>
</feature>
<feature type="transmembrane region" description="Helical" evidence="1">
    <location>
        <begin position="371"/>
        <end position="389"/>
    </location>
</feature>
<keyword evidence="1" id="KW-1133">Transmembrane helix</keyword>
<reference evidence="3" key="1">
    <citation type="submission" date="2022-12" db="EMBL/GenBank/DDBJ databases">
        <title>Reference genome sequencing for broad-spectrum identification of bacterial and archaeal isolates by mass spectrometry.</title>
        <authorList>
            <person name="Sekiguchi Y."/>
            <person name="Tourlousse D.M."/>
        </authorList>
    </citation>
    <scope>NUCLEOTIDE SEQUENCE</scope>
    <source>
        <strain evidence="3">ASRB1</strain>
    </source>
</reference>